<reference evidence="2" key="1">
    <citation type="submission" date="2022-11" db="UniProtKB">
        <authorList>
            <consortium name="WormBaseParasite"/>
        </authorList>
    </citation>
    <scope>IDENTIFICATION</scope>
</reference>
<name>A0AC34QZX0_9BILA</name>
<protein>
    <submittedName>
        <fullName evidence="2">BOP1 N-terminal domain-containing protein</fullName>
    </submittedName>
</protein>
<dbReference type="Proteomes" id="UP000887576">
    <property type="component" value="Unplaced"/>
</dbReference>
<dbReference type="WBParaSite" id="JU765_v2.g20753.t2">
    <property type="protein sequence ID" value="JU765_v2.g20753.t2"/>
    <property type="gene ID" value="JU765_v2.g20753"/>
</dbReference>
<proteinExistence type="predicted"/>
<organism evidence="1 2">
    <name type="scientific">Panagrolaimus sp. JU765</name>
    <dbReference type="NCBI Taxonomy" id="591449"/>
    <lineage>
        <taxon>Eukaryota</taxon>
        <taxon>Metazoa</taxon>
        <taxon>Ecdysozoa</taxon>
        <taxon>Nematoda</taxon>
        <taxon>Chromadorea</taxon>
        <taxon>Rhabditida</taxon>
        <taxon>Tylenchina</taxon>
        <taxon>Panagrolaimomorpha</taxon>
        <taxon>Panagrolaimoidea</taxon>
        <taxon>Panagrolaimidae</taxon>
        <taxon>Panagrolaimus</taxon>
    </lineage>
</organism>
<evidence type="ECO:0000313" key="2">
    <source>
        <dbReference type="WBParaSite" id="JU765_v2.g20753.t2"/>
    </source>
</evidence>
<accession>A0AC34QZX0</accession>
<evidence type="ECO:0000313" key="1">
    <source>
        <dbReference type="Proteomes" id="UP000887576"/>
    </source>
</evidence>
<sequence>MGKRKVETKPLSSKDDVDLSLLKGPPAVGEDDRFDSSDEEDLRNTIGNVPLEWYDEYEHIGYDLEGKKIAKKAEKKGEIDTFLDRMEDPNYWRKVFDRQTDPNYWRKVFDRQTGEEVTLTDEQVAKLRALATNAYPDIGYNPYEPFLDIFSSDQTIHPIDNRPPHKRSFIPSALERAKVSKMVHAIKMGWRAKVSKMVHAIKMGWVRKQQKEEAKMYDPWEGEDYEPKSRRELLRLRLHLPAPKVALPGHVESYNPPPEYLFTDAEKAKWENLEPEDRKLDFIPRKYDALRKVPFYEKFFNDRYDRCLDLYMAPRIRKNRLNIDPSQLLPELPDPRDLMPFPTTLAFFIRAHKGQVRSISIEPENGELLVSGGEDGFVCVWYLNTGRCLKKFNIGAPVTCVAFNPNPKYTLVAVAAESNVVTILNTECGDKLKNSETKKYLEKLELQKSGEIDWKFNKKEGRVELTMDDKIRQVVWHKKGDYFATVGFEYTNSTVHINQLSTSTSQKPFTKKKGHIQAVQFHPSKALFFVGTREHVRVYDLLNCTLVKKLTVGTKWLGCMQLEAHGDNLFIGGLDNKFSWMDLDFSNMPWKTFQHHSSAIRSVCHSVKHPLLASVGDDGQAVIYHTRIPQDVVAENEVIPVKRLFGHSKNVDTGLTILTCSWHATQPWLLTGGADGLIAVFTY</sequence>